<evidence type="ECO:0000259" key="2">
    <source>
        <dbReference type="PROSITE" id="PS50250"/>
    </source>
</evidence>
<dbReference type="PhylomeDB" id="H0H0P8"/>
<proteinExistence type="predicted"/>
<evidence type="ECO:0000313" key="3">
    <source>
        <dbReference type="EMBL" id="EHN00368.1"/>
    </source>
</evidence>
<feature type="compositionally biased region" description="Acidic residues" evidence="1">
    <location>
        <begin position="1"/>
        <end position="34"/>
    </location>
</feature>
<name>H0H0P8_SACCK</name>
<protein>
    <submittedName>
        <fullName evidence="3">Rri2p</fullName>
    </submittedName>
</protein>
<dbReference type="Proteomes" id="UP000009009">
    <property type="component" value="Unassembled WGS sequence"/>
</dbReference>
<dbReference type="EMBL" id="AGVY01000353">
    <property type="protein sequence ID" value="EHN00368.1"/>
    <property type="molecule type" value="Genomic_DNA"/>
</dbReference>
<evidence type="ECO:0000313" key="4">
    <source>
        <dbReference type="Proteomes" id="UP000009009"/>
    </source>
</evidence>
<feature type="domain" description="PCI" evidence="2">
    <location>
        <begin position="348"/>
        <end position="543"/>
    </location>
</feature>
<dbReference type="OrthoDB" id="4047547at2759"/>
<sequence length="649" mass="76536">MSDEEDNYDDFMLSDDEGMESIEMEEESGDEDEEMLRLNEEDDREHQDRDVGQYLQHVQDSLEEDHKEEDICEKLFEQGQNFKRDEQYKEARDSFLKIYYRGEFSCDDGMERLLAWKFKALNEILRLRAAQLYFQKNCTRDLALQVLEDTATMSVFLQRMDHQIDKNVSELLSDTFEILAPKWERVFLFDVEKVDKENMICRIKFQKNFMDQFQWILKKSDKNSKLKNLQYIIRKKLLIALIWHRRLTTGDIFIPEISSQIQNIARGNEHASIEDNNDLESVSILLQYYILEFMKSAQIKNRSLFEKCIRNFELMISRSLTFSQESGLMVILYTSKAVWILDSDSEDDISFALVNYYDRKEELRDMFLHILKHLEEMGKLRERDITSLFHKFVLCGFIFTSIILEAISTDKINPFDFEQVKIALGSPVVSVLKNVYKCFTQLELRELNANISRIPELSIVLSKIIQDIYYLAQTLKLWKKIARLYSCISINDIIMMLQISNDNEMTRDDLLTILMRSIMKDRSMVYFKLDLTSDLVYFGDENKVMLPRCSKEEFRLTGSPKDDGSTANARLIDFEYVNDVGIYSNPTRIKTKSSKEFFNTLRKSRETVKLPKVNDQSNEDVFLPSYVKFSNKYLELTKLVTNNLAQNIT</sequence>
<keyword evidence="4" id="KW-1185">Reference proteome</keyword>
<dbReference type="PROSITE" id="PS50250">
    <property type="entry name" value="PCI"/>
    <property type="match status" value="1"/>
</dbReference>
<dbReference type="HOGENOM" id="CLU_031729_0_0_1"/>
<reference evidence="3 4" key="1">
    <citation type="journal article" date="2012" name="FEMS Yeast Res.">
        <title>The genome sequence of the wine yeast VIN7 reveals an allotriploid hybrid genome with Saccharomyces cerevisiae and Saccharomyces kudriavzevii origins.</title>
        <authorList>
            <person name="Borneman A.R."/>
            <person name="Desany B.A."/>
            <person name="Riches D."/>
            <person name="Affourtit J.P."/>
            <person name="Forgan A.H."/>
            <person name="Pretorius I.S."/>
            <person name="Egholm M."/>
            <person name="Chambers P.J."/>
        </authorList>
    </citation>
    <scope>NUCLEOTIDE SEQUENCE [LARGE SCALE GENOMIC DNA]</scope>
    <source>
        <strain evidence="3 4">VIN7</strain>
    </source>
</reference>
<dbReference type="AlphaFoldDB" id="H0H0P8"/>
<comment type="caution">
    <text evidence="3">The sequence shown here is derived from an EMBL/GenBank/DDBJ whole genome shotgun (WGS) entry which is preliminary data.</text>
</comment>
<organism evidence="3 4">
    <name type="scientific">Saccharomyces cerevisiae x Saccharomyces kudriavzevii (strain VIN7)</name>
    <name type="common">Yeast</name>
    <dbReference type="NCBI Taxonomy" id="1095631"/>
    <lineage>
        <taxon>Eukaryota</taxon>
        <taxon>Fungi</taxon>
        <taxon>Dikarya</taxon>
        <taxon>Ascomycota</taxon>
        <taxon>Saccharomycotina</taxon>
        <taxon>Saccharomycetes</taxon>
        <taxon>Saccharomycetales</taxon>
        <taxon>Saccharomycetaceae</taxon>
        <taxon>Saccharomyces</taxon>
    </lineage>
</organism>
<feature type="compositionally biased region" description="Basic and acidic residues" evidence="1">
    <location>
        <begin position="35"/>
        <end position="50"/>
    </location>
</feature>
<gene>
    <name evidence="3" type="ORF">VIN7_9756</name>
</gene>
<feature type="region of interest" description="Disordered" evidence="1">
    <location>
        <begin position="1"/>
        <end position="50"/>
    </location>
</feature>
<dbReference type="InterPro" id="IPR000717">
    <property type="entry name" value="PCI_dom"/>
</dbReference>
<accession>H0H0P8</accession>
<evidence type="ECO:0000256" key="1">
    <source>
        <dbReference type="SAM" id="MobiDB-lite"/>
    </source>
</evidence>